<gene>
    <name evidence="5" type="primary">rimM</name>
    <name evidence="8" type="ORF">DW322_12050</name>
</gene>
<evidence type="ECO:0000313" key="8">
    <source>
        <dbReference type="EMBL" id="TXG90822.1"/>
    </source>
</evidence>
<dbReference type="EMBL" id="QRCM01000001">
    <property type="protein sequence ID" value="TXG90822.1"/>
    <property type="molecule type" value="Genomic_DNA"/>
</dbReference>
<comment type="domain">
    <text evidence="5">The PRC barrel domain binds ribosomal protein uS19.</text>
</comment>
<comment type="similarity">
    <text evidence="5">Belongs to the RimM family.</text>
</comment>
<proteinExistence type="inferred from homology"/>
<dbReference type="AlphaFoldDB" id="A0A6P2CEN5"/>
<dbReference type="InterPro" id="IPR056792">
    <property type="entry name" value="PRC_RimM"/>
</dbReference>
<evidence type="ECO:0000259" key="7">
    <source>
        <dbReference type="Pfam" id="PF24986"/>
    </source>
</evidence>
<dbReference type="SUPFAM" id="SSF50346">
    <property type="entry name" value="PRC-barrel domain"/>
    <property type="match status" value="1"/>
</dbReference>
<reference evidence="8 9" key="1">
    <citation type="submission" date="2018-07" db="EMBL/GenBank/DDBJ databases">
        <title>Genome sequence of Rhodococcus rhodnii ATCC 35071 from Rhodnius prolixus.</title>
        <authorList>
            <person name="Patel V."/>
            <person name="Vogel K.J."/>
        </authorList>
    </citation>
    <scope>NUCLEOTIDE SEQUENCE [LARGE SCALE GENOMIC DNA]</scope>
    <source>
        <strain evidence="8 9">ATCC 35071</strain>
    </source>
</reference>
<dbReference type="Pfam" id="PF24986">
    <property type="entry name" value="PRC_RimM"/>
    <property type="match status" value="1"/>
</dbReference>
<dbReference type="SUPFAM" id="SSF50447">
    <property type="entry name" value="Translation proteins"/>
    <property type="match status" value="1"/>
</dbReference>
<dbReference type="GO" id="GO:0005737">
    <property type="term" value="C:cytoplasm"/>
    <property type="evidence" value="ECO:0007669"/>
    <property type="project" value="UniProtKB-SubCell"/>
</dbReference>
<keyword evidence="3 5" id="KW-0698">rRNA processing</keyword>
<dbReference type="Proteomes" id="UP000471120">
    <property type="component" value="Unassembled WGS sequence"/>
</dbReference>
<comment type="function">
    <text evidence="5">An accessory protein needed during the final step in the assembly of 30S ribosomal subunit, possibly for assembly of the head region. Essential for efficient processing of 16S rRNA. May be needed both before and after RbfA during the maturation of 16S rRNA. It has affinity for free ribosomal 30S subunits but not for 70S ribosomes.</text>
</comment>
<dbReference type="PANTHER" id="PTHR33692:SF1">
    <property type="entry name" value="RIBOSOME MATURATION FACTOR RIMM"/>
    <property type="match status" value="1"/>
</dbReference>
<keyword evidence="2 5" id="KW-0690">Ribosome biogenesis</keyword>
<dbReference type="InterPro" id="IPR002676">
    <property type="entry name" value="RimM_N"/>
</dbReference>
<keyword evidence="4 5" id="KW-0143">Chaperone</keyword>
<feature type="domain" description="Ribosome maturation factor RimM PRC barrel" evidence="7">
    <location>
        <begin position="102"/>
        <end position="173"/>
    </location>
</feature>
<evidence type="ECO:0000256" key="3">
    <source>
        <dbReference type="ARBA" id="ARBA00022552"/>
    </source>
</evidence>
<dbReference type="Pfam" id="PF01782">
    <property type="entry name" value="RimM"/>
    <property type="match status" value="1"/>
</dbReference>
<evidence type="ECO:0000313" key="9">
    <source>
        <dbReference type="Proteomes" id="UP000471120"/>
    </source>
</evidence>
<sequence length="186" mass="19756">MELVVGRVVKSHGIRGELVVEVRTDEPEARFATGAVLTARAPRARETTQYTVEAAREHSGRLLLRLRGVDGRTEADALRGTLFVIDSSELTPSDDPDEFYDHELEGLVARTVDGDEIGTVTEVLHSAAGELLSIRAVGGDGGGREILVPFVTAIVPEVSVAGGYVVVDPPEGLLDPDFAAGDSPQQ</sequence>
<comment type="caution">
    <text evidence="8">The sequence shown here is derived from an EMBL/GenBank/DDBJ whole genome shotgun (WGS) entry which is preliminary data.</text>
</comment>
<evidence type="ECO:0000256" key="4">
    <source>
        <dbReference type="ARBA" id="ARBA00023186"/>
    </source>
</evidence>
<evidence type="ECO:0000256" key="1">
    <source>
        <dbReference type="ARBA" id="ARBA00022490"/>
    </source>
</evidence>
<feature type="domain" description="RimM N-terminal" evidence="6">
    <location>
        <begin position="4"/>
        <end position="88"/>
    </location>
</feature>
<dbReference type="InterPro" id="IPR011033">
    <property type="entry name" value="PRC_barrel-like_sf"/>
</dbReference>
<dbReference type="HAMAP" id="MF_00014">
    <property type="entry name" value="Ribosome_mat_RimM"/>
    <property type="match status" value="1"/>
</dbReference>
<dbReference type="RefSeq" id="WP_010838676.1">
    <property type="nucleotide sequence ID" value="NZ_QRCM01000001.1"/>
</dbReference>
<dbReference type="PANTHER" id="PTHR33692">
    <property type="entry name" value="RIBOSOME MATURATION FACTOR RIMM"/>
    <property type="match status" value="1"/>
</dbReference>
<evidence type="ECO:0000256" key="2">
    <source>
        <dbReference type="ARBA" id="ARBA00022517"/>
    </source>
</evidence>
<dbReference type="Gene3D" id="2.30.30.240">
    <property type="entry name" value="PRC-barrel domain"/>
    <property type="match status" value="1"/>
</dbReference>
<evidence type="ECO:0000256" key="5">
    <source>
        <dbReference type="HAMAP-Rule" id="MF_00014"/>
    </source>
</evidence>
<comment type="subcellular location">
    <subcellularLocation>
        <location evidence="5">Cytoplasm</location>
    </subcellularLocation>
</comment>
<dbReference type="GO" id="GO:0005840">
    <property type="term" value="C:ribosome"/>
    <property type="evidence" value="ECO:0007669"/>
    <property type="project" value="InterPro"/>
</dbReference>
<organism evidence="8 9">
    <name type="scientific">Rhodococcus rhodnii</name>
    <dbReference type="NCBI Taxonomy" id="38312"/>
    <lineage>
        <taxon>Bacteria</taxon>
        <taxon>Bacillati</taxon>
        <taxon>Actinomycetota</taxon>
        <taxon>Actinomycetes</taxon>
        <taxon>Mycobacteriales</taxon>
        <taxon>Nocardiaceae</taxon>
        <taxon>Rhodococcus</taxon>
    </lineage>
</organism>
<keyword evidence="1 5" id="KW-0963">Cytoplasm</keyword>
<dbReference type="GO" id="GO:0043022">
    <property type="term" value="F:ribosome binding"/>
    <property type="evidence" value="ECO:0007669"/>
    <property type="project" value="InterPro"/>
</dbReference>
<dbReference type="Gene3D" id="2.40.30.60">
    <property type="entry name" value="RimM"/>
    <property type="match status" value="1"/>
</dbReference>
<accession>A0A6P2CEN5</accession>
<comment type="subunit">
    <text evidence="5">Binds ribosomal protein uS19.</text>
</comment>
<name>A0A6P2CEN5_9NOCA</name>
<dbReference type="GO" id="GO:0042274">
    <property type="term" value="P:ribosomal small subunit biogenesis"/>
    <property type="evidence" value="ECO:0007669"/>
    <property type="project" value="UniProtKB-UniRule"/>
</dbReference>
<evidence type="ECO:0000259" key="6">
    <source>
        <dbReference type="Pfam" id="PF01782"/>
    </source>
</evidence>
<dbReference type="NCBIfam" id="TIGR02273">
    <property type="entry name" value="16S_RimM"/>
    <property type="match status" value="1"/>
</dbReference>
<dbReference type="InterPro" id="IPR036976">
    <property type="entry name" value="RimM_N_sf"/>
</dbReference>
<dbReference type="InterPro" id="IPR011961">
    <property type="entry name" value="RimM"/>
</dbReference>
<dbReference type="InterPro" id="IPR009000">
    <property type="entry name" value="Transl_B-barrel_sf"/>
</dbReference>
<dbReference type="GO" id="GO:0006364">
    <property type="term" value="P:rRNA processing"/>
    <property type="evidence" value="ECO:0007669"/>
    <property type="project" value="UniProtKB-UniRule"/>
</dbReference>
<protein>
    <recommendedName>
        <fullName evidence="5">Ribosome maturation factor RimM</fullName>
    </recommendedName>
</protein>